<dbReference type="GO" id="GO:0005886">
    <property type="term" value="C:plasma membrane"/>
    <property type="evidence" value="ECO:0007669"/>
    <property type="project" value="UniProtKB-SubCell"/>
</dbReference>
<feature type="transmembrane region" description="Helical" evidence="9">
    <location>
        <begin position="390"/>
        <end position="411"/>
    </location>
</feature>
<evidence type="ECO:0000256" key="6">
    <source>
        <dbReference type="ARBA" id="ARBA00022692"/>
    </source>
</evidence>
<dbReference type="Gene3D" id="3.30.70.1440">
    <property type="entry name" value="Multidrug efflux transporter AcrB pore domain"/>
    <property type="match status" value="1"/>
</dbReference>
<feature type="transmembrane region" description="Helical" evidence="9">
    <location>
        <begin position="1000"/>
        <end position="1026"/>
    </location>
</feature>
<dbReference type="eggNOG" id="COG0841">
    <property type="taxonomic scope" value="Bacteria"/>
</dbReference>
<dbReference type="OrthoDB" id="9758940at2"/>
<accession>W7Y7T1</accession>
<feature type="transmembrane region" description="Helical" evidence="9">
    <location>
        <begin position="364"/>
        <end position="384"/>
    </location>
</feature>
<dbReference type="Gene3D" id="3.30.70.1320">
    <property type="entry name" value="Multidrug efflux transporter AcrB pore domain like"/>
    <property type="match status" value="1"/>
</dbReference>
<sequence length="1052" mass="114401">MKFDKFITRPVLSSAISVFIVVLGVLGLVSLPTTQYPSIAPPTVQVEATYTGANAPTVLNSVVSPLEEEINGVEGMTYMTSTATNTGKATILIYFEPDTDPDMDAINVQNRISQAEGSLPSEVTKIGVTATKRQSSILMTWGLYSENDQYDYAFLENYADINLIPQIKRIKGVSDVFITGSTYSMRIWLKPDVMAQYHLMPSDITTVLDEQNIEAAPGQLGEQGNQSFQYVLKYKGRLETVEEFEDIVISATKDGEVLHLKDVADIELGRLSNSVTASINGHPGVTGMVFQTAGSNAMDINNSIEEFLIKAEADFPEGVKYAIMMNTNNFLYASIWEVVKTLLEAFLLVILVTYIFLQNTRSTLIPTIAIPVALVGSFFLMWAFGFSVNLLTLCAMVLAIGTVVDDAIIVVEAVQAKIDTGYTSARQASLDAMGEISSAIISSTLVMMAIFIPVSFTGGTSGVFFKQMGLTMAFAIGISGINALTLSPALCAILLKPGTKDGDQKLSFAQRFHDSFNDNFKRLTNKYKKGVSFFTGHKLLSGSLVGIVIITFVFLLRITPTGLIPNEDQGTIFGALSMPVGTSLEETSKEMEKISKVVQSIPAIESYSISNGYSLLDGSGNTYGNLICKLKDWDLRGDGKSVDELIAQLYRETAKVVKNGNMIYLAPPMVAGYGVTNGFELKLQDKTGGDLNDFETVAKDFIQQLNQLPEIESARTSFSASTPQYMVDVDVEKCKIAGISPDVILSTLEGYYGGIYASNFNRFGKLYRVMIQASPDYRTNTESLNKIMIRNGSEMAPISQFVTLRKTYGPDNITRFNMYTSIAVTGSPADGYSSGEAINAIKELAKELPTGYSYEFAGMTREENNTGANTTAIVLGIVFLFIYLLLSMQYESYILPIIIMLSIPMGLAGSLLFANIMGVSNNIYLQVALIMLIGLIAKNSILIVEYAADRRQQGLSIRQAAIEAAAARLRPIMMTSFTLIIGLLPMMFANGVGANGNSSVGTGVIGGMLVGMICQIFITPALFVIFQKVQEKVKPMNEDFAQTASENASITQ</sequence>
<dbReference type="GO" id="GO:0042910">
    <property type="term" value="F:xenobiotic transmembrane transporter activity"/>
    <property type="evidence" value="ECO:0007669"/>
    <property type="project" value="TreeGrafter"/>
</dbReference>
<keyword evidence="8 9" id="KW-0472">Membrane</keyword>
<feature type="transmembrane region" description="Helical" evidence="9">
    <location>
        <begin position="12"/>
        <end position="31"/>
    </location>
</feature>
<feature type="transmembrane region" description="Helical" evidence="9">
    <location>
        <begin position="472"/>
        <end position="495"/>
    </location>
</feature>
<dbReference type="Proteomes" id="UP000019402">
    <property type="component" value="Unassembled WGS sequence"/>
</dbReference>
<dbReference type="Gene3D" id="3.30.70.1430">
    <property type="entry name" value="Multidrug efflux transporter AcrB pore domain"/>
    <property type="match status" value="2"/>
</dbReference>
<feature type="transmembrane region" description="Helical" evidence="9">
    <location>
        <begin position="432"/>
        <end position="452"/>
    </location>
</feature>
<dbReference type="STRING" id="869213.GCA_000517085_00547"/>
<comment type="similarity">
    <text evidence="2">Belongs to the resistance-nodulation-cell division (RND) (TC 2.A.6) family.</text>
</comment>
<comment type="subcellular location">
    <subcellularLocation>
        <location evidence="1">Cell inner membrane</location>
        <topology evidence="1">Multi-pass membrane protein</topology>
    </subcellularLocation>
</comment>
<feature type="transmembrane region" description="Helical" evidence="9">
    <location>
        <begin position="923"/>
        <end position="948"/>
    </location>
</feature>
<keyword evidence="6 9" id="KW-0812">Transmembrane</keyword>
<dbReference type="PANTHER" id="PTHR32063:SF9">
    <property type="entry name" value="SIMILAR TO MULTIDRUG RESISTANCE PROTEIN MEXB"/>
    <property type="match status" value="1"/>
</dbReference>
<dbReference type="SUPFAM" id="SSF82693">
    <property type="entry name" value="Multidrug efflux transporter AcrB pore domain, PN1, PN2, PC1 and PC2 subdomains"/>
    <property type="match status" value="4"/>
</dbReference>
<organism evidence="10 11">
    <name type="scientific">Saccharicrinis fermentans DSM 9555 = JCM 21142</name>
    <dbReference type="NCBI Taxonomy" id="869213"/>
    <lineage>
        <taxon>Bacteria</taxon>
        <taxon>Pseudomonadati</taxon>
        <taxon>Bacteroidota</taxon>
        <taxon>Bacteroidia</taxon>
        <taxon>Marinilabiliales</taxon>
        <taxon>Marinilabiliaceae</taxon>
        <taxon>Saccharicrinis</taxon>
    </lineage>
</organism>
<dbReference type="PRINTS" id="PR00702">
    <property type="entry name" value="ACRIFLAVINRP"/>
</dbReference>
<keyword evidence="4" id="KW-1003">Cell membrane</keyword>
<evidence type="ECO:0000256" key="4">
    <source>
        <dbReference type="ARBA" id="ARBA00022475"/>
    </source>
</evidence>
<feature type="transmembrane region" description="Helical" evidence="9">
    <location>
        <begin position="531"/>
        <end position="556"/>
    </location>
</feature>
<dbReference type="NCBIfam" id="TIGR00915">
    <property type="entry name" value="2A0602"/>
    <property type="match status" value="1"/>
</dbReference>
<evidence type="ECO:0000256" key="3">
    <source>
        <dbReference type="ARBA" id="ARBA00022448"/>
    </source>
</evidence>
<dbReference type="SUPFAM" id="SSF82866">
    <property type="entry name" value="Multidrug efflux transporter AcrB transmembrane domain"/>
    <property type="match status" value="2"/>
</dbReference>
<dbReference type="GO" id="GO:0009636">
    <property type="term" value="P:response to toxic substance"/>
    <property type="evidence" value="ECO:0007669"/>
    <property type="project" value="UniProtKB-ARBA"/>
</dbReference>
<dbReference type="InterPro" id="IPR001036">
    <property type="entry name" value="Acrflvin-R"/>
</dbReference>
<keyword evidence="7 9" id="KW-1133">Transmembrane helix</keyword>
<dbReference type="SUPFAM" id="SSF82714">
    <property type="entry name" value="Multidrug efflux transporter AcrB TolC docking domain, DN and DC subdomains"/>
    <property type="match status" value="2"/>
</dbReference>
<feature type="transmembrane region" description="Helical" evidence="9">
    <location>
        <begin position="969"/>
        <end position="988"/>
    </location>
</feature>
<dbReference type="InterPro" id="IPR004764">
    <property type="entry name" value="MdtF-like"/>
</dbReference>
<dbReference type="Gene3D" id="3.30.2090.10">
    <property type="entry name" value="Multidrug efflux transporter AcrB TolC docking domain, DN and DC subdomains"/>
    <property type="match status" value="2"/>
</dbReference>
<feature type="transmembrane region" description="Helical" evidence="9">
    <location>
        <begin position="867"/>
        <end position="886"/>
    </location>
</feature>
<evidence type="ECO:0000256" key="7">
    <source>
        <dbReference type="ARBA" id="ARBA00022989"/>
    </source>
</evidence>
<dbReference type="Pfam" id="PF00873">
    <property type="entry name" value="ACR_tran"/>
    <property type="match status" value="1"/>
</dbReference>
<name>W7Y7T1_9BACT</name>
<evidence type="ECO:0000256" key="1">
    <source>
        <dbReference type="ARBA" id="ARBA00004429"/>
    </source>
</evidence>
<dbReference type="GO" id="GO:0015562">
    <property type="term" value="F:efflux transmembrane transporter activity"/>
    <property type="evidence" value="ECO:0007669"/>
    <property type="project" value="InterPro"/>
</dbReference>
<evidence type="ECO:0000313" key="10">
    <source>
        <dbReference type="EMBL" id="GAF04297.1"/>
    </source>
</evidence>
<dbReference type="EMBL" id="BAMD01000042">
    <property type="protein sequence ID" value="GAF04297.1"/>
    <property type="molecule type" value="Genomic_DNA"/>
</dbReference>
<dbReference type="RefSeq" id="WP_027470563.1">
    <property type="nucleotide sequence ID" value="NZ_BAMD01000042.1"/>
</dbReference>
<gene>
    <name evidence="10" type="ORF">JCM21142_72997</name>
</gene>
<keyword evidence="11" id="KW-1185">Reference proteome</keyword>
<evidence type="ECO:0000256" key="5">
    <source>
        <dbReference type="ARBA" id="ARBA00022519"/>
    </source>
</evidence>
<keyword evidence="5" id="KW-0997">Cell inner membrane</keyword>
<evidence type="ECO:0000313" key="11">
    <source>
        <dbReference type="Proteomes" id="UP000019402"/>
    </source>
</evidence>
<evidence type="ECO:0000256" key="8">
    <source>
        <dbReference type="ARBA" id="ARBA00023136"/>
    </source>
</evidence>
<dbReference type="InterPro" id="IPR027463">
    <property type="entry name" value="AcrB_DN_DC_subdom"/>
</dbReference>
<dbReference type="AlphaFoldDB" id="W7Y7T1"/>
<dbReference type="Gene3D" id="1.20.1640.10">
    <property type="entry name" value="Multidrug efflux transporter AcrB transmembrane domain"/>
    <property type="match status" value="2"/>
</dbReference>
<keyword evidence="3" id="KW-0813">Transport</keyword>
<comment type="caution">
    <text evidence="10">The sequence shown here is derived from an EMBL/GenBank/DDBJ whole genome shotgun (WGS) entry which is preliminary data.</text>
</comment>
<evidence type="ECO:0000256" key="9">
    <source>
        <dbReference type="SAM" id="Phobius"/>
    </source>
</evidence>
<reference evidence="10 11" key="1">
    <citation type="journal article" date="2014" name="Genome Announc.">
        <title>Draft Genome Sequence of Cytophaga fermentans JCM 21142T, a Facultative Anaerobe Isolated from Marine Mud.</title>
        <authorList>
            <person name="Starns D."/>
            <person name="Oshima K."/>
            <person name="Suda W."/>
            <person name="Iino T."/>
            <person name="Yuki M."/>
            <person name="Inoue J."/>
            <person name="Kitamura K."/>
            <person name="Iida T."/>
            <person name="Darby A."/>
            <person name="Hattori M."/>
            <person name="Ohkuma M."/>
        </authorList>
    </citation>
    <scope>NUCLEOTIDE SEQUENCE [LARGE SCALE GENOMIC DNA]</scope>
    <source>
        <strain evidence="10 11">JCM 21142</strain>
    </source>
</reference>
<protein>
    <submittedName>
        <fullName evidence="10">Efflux pump membrane transporter BepE</fullName>
    </submittedName>
</protein>
<evidence type="ECO:0000256" key="2">
    <source>
        <dbReference type="ARBA" id="ARBA00010942"/>
    </source>
</evidence>
<feature type="transmembrane region" description="Helical" evidence="9">
    <location>
        <begin position="893"/>
        <end position="917"/>
    </location>
</feature>
<dbReference type="PANTHER" id="PTHR32063">
    <property type="match status" value="1"/>
</dbReference>
<dbReference type="FunFam" id="1.20.1640.10:FF:000001">
    <property type="entry name" value="Efflux pump membrane transporter"/>
    <property type="match status" value="1"/>
</dbReference>
<proteinExistence type="inferred from homology"/>
<feature type="transmembrane region" description="Helical" evidence="9">
    <location>
        <begin position="330"/>
        <end position="357"/>
    </location>
</feature>